<dbReference type="InterPro" id="IPR037066">
    <property type="entry name" value="Plug_dom_sf"/>
</dbReference>
<evidence type="ECO:0000313" key="15">
    <source>
        <dbReference type="EMBL" id="NEN24363.1"/>
    </source>
</evidence>
<keyword evidence="4 10" id="KW-0812">Transmembrane</keyword>
<evidence type="ECO:0000256" key="1">
    <source>
        <dbReference type="ARBA" id="ARBA00004571"/>
    </source>
</evidence>
<evidence type="ECO:0000259" key="14">
    <source>
        <dbReference type="Pfam" id="PF07715"/>
    </source>
</evidence>
<evidence type="ECO:0000256" key="12">
    <source>
        <dbReference type="SAM" id="SignalP"/>
    </source>
</evidence>
<dbReference type="EMBL" id="JAAGVY010000024">
    <property type="protein sequence ID" value="NEN24363.1"/>
    <property type="molecule type" value="Genomic_DNA"/>
</dbReference>
<protein>
    <submittedName>
        <fullName evidence="15">TonB-dependent receptor</fullName>
    </submittedName>
</protein>
<keyword evidence="16" id="KW-1185">Reference proteome</keyword>
<comment type="caution">
    <text evidence="15">The sequence shown here is derived from an EMBL/GenBank/DDBJ whole genome shotgun (WGS) entry which is preliminary data.</text>
</comment>
<dbReference type="PANTHER" id="PTHR30069:SF29">
    <property type="entry name" value="HEMOGLOBIN AND HEMOGLOBIN-HAPTOGLOBIN-BINDING PROTEIN 1-RELATED"/>
    <property type="match status" value="1"/>
</dbReference>
<gene>
    <name evidence="15" type="ORF">G3O08_12690</name>
</gene>
<accession>A0A7K3WRR5</accession>
<dbReference type="InterPro" id="IPR039426">
    <property type="entry name" value="TonB-dep_rcpt-like"/>
</dbReference>
<dbReference type="Pfam" id="PF07715">
    <property type="entry name" value="Plug"/>
    <property type="match status" value="1"/>
</dbReference>
<dbReference type="AlphaFoldDB" id="A0A7K3WRR5"/>
<dbReference type="RefSeq" id="WP_163285755.1">
    <property type="nucleotide sequence ID" value="NZ_JAAGVY010000024.1"/>
</dbReference>
<dbReference type="Proteomes" id="UP000486602">
    <property type="component" value="Unassembled WGS sequence"/>
</dbReference>
<proteinExistence type="inferred from homology"/>
<keyword evidence="8 15" id="KW-0675">Receptor</keyword>
<feature type="domain" description="TonB-dependent receptor-like beta-barrel" evidence="13">
    <location>
        <begin position="175"/>
        <end position="599"/>
    </location>
</feature>
<dbReference type="SUPFAM" id="SSF56935">
    <property type="entry name" value="Porins"/>
    <property type="match status" value="1"/>
</dbReference>
<evidence type="ECO:0000256" key="6">
    <source>
        <dbReference type="ARBA" id="ARBA00023077"/>
    </source>
</evidence>
<dbReference type="InterPro" id="IPR000531">
    <property type="entry name" value="Beta-barrel_TonB"/>
</dbReference>
<dbReference type="InterPro" id="IPR036942">
    <property type="entry name" value="Beta-barrel_TonB_sf"/>
</dbReference>
<feature type="signal peptide" evidence="12">
    <location>
        <begin position="1"/>
        <end position="18"/>
    </location>
</feature>
<dbReference type="PANTHER" id="PTHR30069">
    <property type="entry name" value="TONB-DEPENDENT OUTER MEMBRANE RECEPTOR"/>
    <property type="match status" value="1"/>
</dbReference>
<dbReference type="Pfam" id="PF00593">
    <property type="entry name" value="TonB_dep_Rec_b-barrel"/>
    <property type="match status" value="1"/>
</dbReference>
<evidence type="ECO:0000256" key="3">
    <source>
        <dbReference type="ARBA" id="ARBA00022452"/>
    </source>
</evidence>
<evidence type="ECO:0000256" key="4">
    <source>
        <dbReference type="ARBA" id="ARBA00022692"/>
    </source>
</evidence>
<evidence type="ECO:0000256" key="7">
    <source>
        <dbReference type="ARBA" id="ARBA00023136"/>
    </source>
</evidence>
<dbReference type="GO" id="GO:0044718">
    <property type="term" value="P:siderophore transmembrane transport"/>
    <property type="evidence" value="ECO:0007669"/>
    <property type="project" value="TreeGrafter"/>
</dbReference>
<feature type="chain" id="PRO_5029834079" evidence="12">
    <location>
        <begin position="19"/>
        <end position="635"/>
    </location>
</feature>
<evidence type="ECO:0000256" key="2">
    <source>
        <dbReference type="ARBA" id="ARBA00022448"/>
    </source>
</evidence>
<keyword evidence="6 11" id="KW-0798">TonB box</keyword>
<evidence type="ECO:0000256" key="11">
    <source>
        <dbReference type="RuleBase" id="RU003357"/>
    </source>
</evidence>
<dbReference type="Gene3D" id="2.170.130.10">
    <property type="entry name" value="TonB-dependent receptor, plug domain"/>
    <property type="match status" value="1"/>
</dbReference>
<evidence type="ECO:0000256" key="8">
    <source>
        <dbReference type="ARBA" id="ARBA00023170"/>
    </source>
</evidence>
<keyword evidence="9 10" id="KW-0998">Cell outer membrane</keyword>
<evidence type="ECO:0000313" key="16">
    <source>
        <dbReference type="Proteomes" id="UP000486602"/>
    </source>
</evidence>
<dbReference type="GO" id="GO:0015344">
    <property type="term" value="F:siderophore uptake transmembrane transporter activity"/>
    <property type="evidence" value="ECO:0007669"/>
    <property type="project" value="TreeGrafter"/>
</dbReference>
<organism evidence="15 16">
    <name type="scientific">Cryomorpha ignava</name>
    <dbReference type="NCBI Taxonomy" id="101383"/>
    <lineage>
        <taxon>Bacteria</taxon>
        <taxon>Pseudomonadati</taxon>
        <taxon>Bacteroidota</taxon>
        <taxon>Flavobacteriia</taxon>
        <taxon>Flavobacteriales</taxon>
        <taxon>Cryomorphaceae</taxon>
        <taxon>Cryomorpha</taxon>
    </lineage>
</organism>
<keyword evidence="3 10" id="KW-1134">Transmembrane beta strand</keyword>
<evidence type="ECO:0000256" key="5">
    <source>
        <dbReference type="ARBA" id="ARBA00022729"/>
    </source>
</evidence>
<keyword evidence="7 10" id="KW-0472">Membrane</keyword>
<dbReference type="PROSITE" id="PS52016">
    <property type="entry name" value="TONB_DEPENDENT_REC_3"/>
    <property type="match status" value="1"/>
</dbReference>
<name>A0A7K3WRR5_9FLAO</name>
<comment type="subcellular location">
    <subcellularLocation>
        <location evidence="1 10">Cell outer membrane</location>
        <topology evidence="1 10">Multi-pass membrane protein</topology>
    </subcellularLocation>
</comment>
<keyword evidence="5 12" id="KW-0732">Signal</keyword>
<sequence length="635" mass="70843">MKLGIAALFGMLSGFAHAQVDTLLIKQVEIVGHNFQEDLVGIHLEKLKPVDAPLSLGKSLDNWLANRTNLVLRGYGPGSSYGISIRGSSTSQTQILVNGVPFENPGLATSDVSTLPNAIFSGMSLYRGSAASYLGNAAIGGSILMETGESENHEIFTQNFSVGSFGNLSTVSKMQYGTNRFSGTTRVYFNKAKNNFLRPDPIDKNEEIRQTNGAFQTAGIAQDLNFYGKGNAKGHVFLWAGDTRREIPPIKSKRNAETTQRDESYRAQGIFETKFQSLEIKVNTALDHGRLNYYDHSAGLDEDSEYTTFHTQAELRKTIGRFRVFALGIFRDSHVLTENYEGSQRRTSPAVVGGVNTAFWKLRTKMSLVLRQEFLNGEALPVVPVISLEQKIAEPLYVTLSAGKAYRLPGLNDLFWSPGGNPDLKPESGWFQEAGMKYDKKYEHSKISIGISGFHRLIENWIQWAPSGDFWSPRNIKKVRSQGFEGSARIENNIGLLVFEHQASATYAQATNLEAAFEGDQSVDKQLIYMPFWSAIFQESISTKNQLFKIHFIGKYTGERFTTGDNLRSLDPFFTFDIECVSDLKIKNLPLSIFAAARNIFDVEYQLQASHYMPGINFEVGVQLKINLKKTKNEI</sequence>
<comment type="similarity">
    <text evidence="10 11">Belongs to the TonB-dependent receptor family.</text>
</comment>
<dbReference type="Gene3D" id="2.40.170.20">
    <property type="entry name" value="TonB-dependent receptor, beta-barrel domain"/>
    <property type="match status" value="1"/>
</dbReference>
<reference evidence="15 16" key="1">
    <citation type="submission" date="2020-02" db="EMBL/GenBank/DDBJ databases">
        <title>Out from the shadows clarifying the taxonomy of the family Cryomorphaceae and related taxa by utilizing the GTDB taxonomic framework.</title>
        <authorList>
            <person name="Bowman J.P."/>
        </authorList>
    </citation>
    <scope>NUCLEOTIDE SEQUENCE [LARGE SCALE GENOMIC DNA]</scope>
    <source>
        <strain evidence="15 16">QSSC 1-22</strain>
    </source>
</reference>
<evidence type="ECO:0000259" key="13">
    <source>
        <dbReference type="Pfam" id="PF00593"/>
    </source>
</evidence>
<keyword evidence="2 10" id="KW-0813">Transport</keyword>
<feature type="domain" description="TonB-dependent receptor plug" evidence="14">
    <location>
        <begin position="59"/>
        <end position="141"/>
    </location>
</feature>
<evidence type="ECO:0000256" key="10">
    <source>
        <dbReference type="PROSITE-ProRule" id="PRU01360"/>
    </source>
</evidence>
<dbReference type="GO" id="GO:0009279">
    <property type="term" value="C:cell outer membrane"/>
    <property type="evidence" value="ECO:0007669"/>
    <property type="project" value="UniProtKB-SubCell"/>
</dbReference>
<evidence type="ECO:0000256" key="9">
    <source>
        <dbReference type="ARBA" id="ARBA00023237"/>
    </source>
</evidence>
<dbReference type="InterPro" id="IPR012910">
    <property type="entry name" value="Plug_dom"/>
</dbReference>